<evidence type="ECO:0000313" key="2">
    <source>
        <dbReference type="EMBL" id="AER59811.1"/>
    </source>
</evidence>
<gene>
    <name evidence="2" type="ORF">clP1_052</name>
</gene>
<organism evidence="2 3">
    <name type="scientific">Pediococcus phage cIP1</name>
    <dbReference type="NCBI Taxonomy" id="2681621"/>
    <lineage>
        <taxon>Viruses</taxon>
        <taxon>Duplodnaviria</taxon>
        <taxon>Heunggongvirae</taxon>
        <taxon>Uroviricota</taxon>
        <taxon>Caudoviricetes</taxon>
        <taxon>Coetzeevirus</taxon>
        <taxon>Coetzeevirus cIP1</taxon>
    </lineage>
</organism>
<reference evidence="2 3" key="1">
    <citation type="journal article" date="2012" name="Gene">
        <title>Genome sequence of the phage clP1, which infects the beer spoilage bacterium Pediococcus damnosus.</title>
        <authorList>
            <person name="Kelly D."/>
            <person name="O'Sullivan O."/>
            <person name="Mills S."/>
            <person name="McAuliffe O."/>
            <person name="Ross R.P."/>
            <person name="Neve H."/>
            <person name="Coffey A."/>
        </authorList>
    </citation>
    <scope>NUCLEOTIDE SEQUENCE [LARGE SCALE GENOMIC DNA]</scope>
</reference>
<keyword evidence="3" id="KW-1185">Reference proteome</keyword>
<dbReference type="GeneID" id="11294598"/>
<dbReference type="EMBL" id="JN051154">
    <property type="protein sequence ID" value="AER59811.1"/>
    <property type="molecule type" value="Genomic_DNA"/>
</dbReference>
<dbReference type="KEGG" id="vg:11294598"/>
<dbReference type="RefSeq" id="YP_004934217.1">
    <property type="nucleotide sequence ID" value="NC_016161.1"/>
</dbReference>
<dbReference type="InterPro" id="IPR010572">
    <property type="entry name" value="Tail_dom"/>
</dbReference>
<dbReference type="Proteomes" id="UP000005879">
    <property type="component" value="Segment"/>
</dbReference>
<evidence type="ECO:0000259" key="1">
    <source>
        <dbReference type="Pfam" id="PF06605"/>
    </source>
</evidence>
<dbReference type="Pfam" id="PF06605">
    <property type="entry name" value="Prophage_tail"/>
    <property type="match status" value="1"/>
</dbReference>
<sequence length="829" mass="90376">MYVIAFKDVSNHELLADATITTKNGVNGEKSLSGVVYFGDGVKNGLAKGWTLTFNSEQYVVMTFKRNDSDNTVSFTAIEMFFYRFGSLSFYETWNGSHTFKQYLDALFKDTGYIYTNSADVAAFTKENWGMKTKIELFNDIIKQAGVEFKVLGKTVVIQPSIGSDLATVVRLGFNLKDAEIEEDNSSFATYGRGYGVYSDPNDTSSSRLSVEYYSPLYDQYKDKFGKIEAVPVDDQRFTVAANLLAEVKNRVDSSFNVSLTLNLVDLQNAGYPYAMAHPGDTITVVDEKLNYSSKVRITEVNSTYAINGNRVGITVSVGDKTMASSTGSKNASVIDTIGEVVNGNRPLDDAWFSERMLDATNAILDTQTELKFTRLGIIAVEKNNKNNMLILNSSGIGISNDGGQTFRTAITANAIDGQVINIKNLNAANIVAGKVSGKDLSIDLDTGQVRFEHGLIQSAANTFSINVDTGKVLFTHGELKGDGLDINLDTGAVQFTSGYIQGNTSGGVIRLDMDKASLESVDERNAGFLTTEGKMIFYSDFWGETRREFGSIKPSILAEDQNGLEISGTNGVSIGSTTGSTSSPDFKSARIAIGSDLFSDKGDIQAQATGKIKMISGGNTFLMKDDDINVGILGVGKSSLVGKELIISTAFNGQTAIYSGHTLLLSGPQEIQMTGDTSIFGNLGITGNKNAITPTRDGIRATPAYEMAESYFGDMGETVTGADCRVKVPIDVIFGDIVNTNYKYQVFLQSYSAAHVWVAERHDEYFVIESDQPNASVAWELKARRRGHETERLEIFDGVELEAFDEKRDPLAKLKQQQEDSENDSKNL</sequence>
<protein>
    <recommendedName>
        <fullName evidence="1">Tail spike domain-containing protein</fullName>
    </recommendedName>
</protein>
<name>G8FV35_9CAUD</name>
<proteinExistence type="predicted"/>
<accession>G8FV35</accession>
<feature type="domain" description="Tail spike" evidence="1">
    <location>
        <begin position="95"/>
        <end position="317"/>
    </location>
</feature>
<evidence type="ECO:0000313" key="3">
    <source>
        <dbReference type="Proteomes" id="UP000005879"/>
    </source>
</evidence>
<dbReference type="Gene3D" id="3.55.50.40">
    <property type="match status" value="1"/>
</dbReference>